<dbReference type="PANTHER" id="PTHR10150">
    <property type="entry name" value="DNA REPAIR ENDONUCLEASE XPF"/>
    <property type="match status" value="1"/>
</dbReference>
<evidence type="ECO:0000256" key="1">
    <source>
        <dbReference type="ARBA" id="ARBA00022763"/>
    </source>
</evidence>
<keyword evidence="2" id="KW-0378">Hydrolase</keyword>
<dbReference type="InterPro" id="IPR027417">
    <property type="entry name" value="P-loop_NTPase"/>
</dbReference>
<protein>
    <recommendedName>
        <fullName evidence="6">DNA repair endonuclease XPF</fullName>
    </recommendedName>
</protein>
<reference evidence="4 5" key="1">
    <citation type="submission" date="2024-05" db="EMBL/GenBank/DDBJ databases">
        <authorList>
            <person name="Wallberg A."/>
        </authorList>
    </citation>
    <scope>NUCLEOTIDE SEQUENCE [LARGE SCALE GENOMIC DNA]</scope>
</reference>
<dbReference type="Gene3D" id="1.20.1320.30">
    <property type="match status" value="1"/>
</dbReference>
<feature type="non-terminal residue" evidence="4">
    <location>
        <position position="400"/>
    </location>
</feature>
<evidence type="ECO:0000256" key="3">
    <source>
        <dbReference type="ARBA" id="ARBA00023204"/>
    </source>
</evidence>
<accession>A0AAV2S4L4</accession>
<dbReference type="GO" id="GO:0000712">
    <property type="term" value="P:resolution of meiotic recombination intermediates"/>
    <property type="evidence" value="ECO:0007669"/>
    <property type="project" value="TreeGrafter"/>
</dbReference>
<keyword evidence="3" id="KW-0234">DNA repair</keyword>
<keyword evidence="1" id="KW-0227">DNA damage</keyword>
<evidence type="ECO:0000313" key="4">
    <source>
        <dbReference type="EMBL" id="CAL4163525.1"/>
    </source>
</evidence>
<organism evidence="4 5">
    <name type="scientific">Meganyctiphanes norvegica</name>
    <name type="common">Northern krill</name>
    <name type="synonym">Thysanopoda norvegica</name>
    <dbReference type="NCBI Taxonomy" id="48144"/>
    <lineage>
        <taxon>Eukaryota</taxon>
        <taxon>Metazoa</taxon>
        <taxon>Ecdysozoa</taxon>
        <taxon>Arthropoda</taxon>
        <taxon>Crustacea</taxon>
        <taxon>Multicrustacea</taxon>
        <taxon>Malacostraca</taxon>
        <taxon>Eumalacostraca</taxon>
        <taxon>Eucarida</taxon>
        <taxon>Euphausiacea</taxon>
        <taxon>Euphausiidae</taxon>
        <taxon>Meganyctiphanes</taxon>
    </lineage>
</organism>
<dbReference type="Proteomes" id="UP001497623">
    <property type="component" value="Unassembled WGS sequence"/>
</dbReference>
<dbReference type="GO" id="GO:1901255">
    <property type="term" value="P:nucleotide-excision repair involved in interstrand cross-link repair"/>
    <property type="evidence" value="ECO:0007669"/>
    <property type="project" value="TreeGrafter"/>
</dbReference>
<evidence type="ECO:0000256" key="2">
    <source>
        <dbReference type="ARBA" id="ARBA00022801"/>
    </source>
</evidence>
<dbReference type="GO" id="GO:0000724">
    <property type="term" value="P:double-strand break repair via homologous recombination"/>
    <property type="evidence" value="ECO:0007669"/>
    <property type="project" value="TreeGrafter"/>
</dbReference>
<dbReference type="GO" id="GO:0000110">
    <property type="term" value="C:nucleotide-excision repair factor 1 complex"/>
    <property type="evidence" value="ECO:0007669"/>
    <property type="project" value="TreeGrafter"/>
</dbReference>
<dbReference type="GO" id="GO:0003697">
    <property type="term" value="F:single-stranded DNA binding"/>
    <property type="evidence" value="ECO:0007669"/>
    <property type="project" value="TreeGrafter"/>
</dbReference>
<gene>
    <name evidence="4" type="ORF">MNOR_LOCUS32987</name>
</gene>
<evidence type="ECO:0008006" key="6">
    <source>
        <dbReference type="Google" id="ProtNLM"/>
    </source>
</evidence>
<comment type="caution">
    <text evidence="4">The sequence shown here is derived from an EMBL/GenBank/DDBJ whole genome shotgun (WGS) entry which is preliminary data.</text>
</comment>
<name>A0AAV2S4L4_MEGNR</name>
<dbReference type="GO" id="GO:0003684">
    <property type="term" value="F:damaged DNA binding"/>
    <property type="evidence" value="ECO:0007669"/>
    <property type="project" value="TreeGrafter"/>
</dbReference>
<sequence length="400" mass="45809">MLEYENQMLLDLLHEDGLLIVAKGLGLERILVSLIQTYSDAGNLALVIGTSQNEEEYFISQLEARGVTPIPRSITSDNSVSERSLIYLDGGVLFITSRILVMDLLMNRIPSELITGIIVWKAHRIMESSQDAFILRLYRQKNKTGFVKALTSSPVSFTAGFCQVERVMRNLFVKKLYLWPRFQVDVKTCLEKYKPEVIELHLQMTSSMKQMQVAILDLITETVAELKRSNRTIDTEEFCTENAISKSFERMIKIQLEPIWHQLSTRTKQLVADLKVLRTILIYLTLYDCVTFYNLVNSLRTTEKAMQSAGWMLLNSTDTLFVNAKLRVFGAFKSPMKSNQTGPKTKPDIKEPQMEVNPKWLALSEVLDEVKTECEESKRLEKCLVVTADDRTAKQIKEFL</sequence>
<dbReference type="AlphaFoldDB" id="A0AAV2S4L4"/>
<dbReference type="GO" id="GO:0000014">
    <property type="term" value="F:single-stranded DNA endodeoxyribonuclease activity"/>
    <property type="evidence" value="ECO:0007669"/>
    <property type="project" value="TreeGrafter"/>
</dbReference>
<dbReference type="Gene3D" id="3.40.50.300">
    <property type="entry name" value="P-loop containing nucleotide triphosphate hydrolases"/>
    <property type="match status" value="2"/>
</dbReference>
<keyword evidence="5" id="KW-1185">Reference proteome</keyword>
<proteinExistence type="predicted"/>
<dbReference type="EMBL" id="CAXKWB010046236">
    <property type="protein sequence ID" value="CAL4163525.1"/>
    <property type="molecule type" value="Genomic_DNA"/>
</dbReference>
<evidence type="ECO:0000313" key="5">
    <source>
        <dbReference type="Proteomes" id="UP001497623"/>
    </source>
</evidence>
<dbReference type="PANTHER" id="PTHR10150:SF0">
    <property type="entry name" value="DNA REPAIR ENDONUCLEASE XPF"/>
    <property type="match status" value="1"/>
</dbReference>